<keyword evidence="2" id="KW-0479">Metal-binding</keyword>
<comment type="subcellular location">
    <subcellularLocation>
        <location evidence="1">Nucleus</location>
    </subcellularLocation>
</comment>
<dbReference type="PANTHER" id="PTHR12480">
    <property type="entry name" value="ARGININE DEMETHYLASE AND LYSYL-HYDROXYLASE JMJD"/>
    <property type="match status" value="1"/>
</dbReference>
<dbReference type="Pfam" id="PF13621">
    <property type="entry name" value="Cupin_8"/>
    <property type="match status" value="1"/>
</dbReference>
<dbReference type="SUPFAM" id="SSF51197">
    <property type="entry name" value="Clavaminate synthase-like"/>
    <property type="match status" value="1"/>
</dbReference>
<evidence type="ECO:0000259" key="7">
    <source>
        <dbReference type="PROSITE" id="PS51184"/>
    </source>
</evidence>
<dbReference type="GO" id="GO:0005634">
    <property type="term" value="C:nucleus"/>
    <property type="evidence" value="ECO:0007669"/>
    <property type="project" value="UniProtKB-SubCell"/>
</dbReference>
<feature type="domain" description="JmjC" evidence="7">
    <location>
        <begin position="582"/>
        <end position="745"/>
    </location>
</feature>
<keyword evidence="4" id="KW-0408">Iron</keyword>
<keyword evidence="5" id="KW-0539">Nucleus</keyword>
<evidence type="ECO:0000313" key="9">
    <source>
        <dbReference type="Proteomes" id="UP000285624"/>
    </source>
</evidence>
<evidence type="ECO:0000256" key="3">
    <source>
        <dbReference type="ARBA" id="ARBA00023002"/>
    </source>
</evidence>
<dbReference type="EMBL" id="MBDN02000257">
    <property type="protein sequence ID" value="RLN77287.1"/>
    <property type="molecule type" value="Genomic_DNA"/>
</dbReference>
<evidence type="ECO:0000256" key="4">
    <source>
        <dbReference type="ARBA" id="ARBA00023004"/>
    </source>
</evidence>
<dbReference type="AlphaFoldDB" id="A0A421GJC2"/>
<dbReference type="CDD" id="cd14686">
    <property type="entry name" value="bZIP"/>
    <property type="match status" value="1"/>
</dbReference>
<dbReference type="InterPro" id="IPR041667">
    <property type="entry name" value="Cupin_8"/>
</dbReference>
<evidence type="ECO:0000256" key="5">
    <source>
        <dbReference type="ARBA" id="ARBA00023242"/>
    </source>
</evidence>
<keyword evidence="9" id="KW-1185">Reference proteome</keyword>
<evidence type="ECO:0000256" key="1">
    <source>
        <dbReference type="ARBA" id="ARBA00004123"/>
    </source>
</evidence>
<evidence type="ECO:0000256" key="6">
    <source>
        <dbReference type="SAM" id="MobiDB-lite"/>
    </source>
</evidence>
<proteinExistence type="predicted"/>
<evidence type="ECO:0000313" key="8">
    <source>
        <dbReference type="EMBL" id="RLN77287.1"/>
    </source>
</evidence>
<feature type="region of interest" description="Disordered" evidence="6">
    <location>
        <begin position="1"/>
        <end position="29"/>
    </location>
</feature>
<dbReference type="Proteomes" id="UP000285624">
    <property type="component" value="Unassembled WGS sequence"/>
</dbReference>
<protein>
    <recommendedName>
        <fullName evidence="7">JmjC domain-containing protein</fullName>
    </recommendedName>
</protein>
<gene>
    <name evidence="8" type="ORF">BBO99_00006878</name>
</gene>
<evidence type="ECO:0000256" key="2">
    <source>
        <dbReference type="ARBA" id="ARBA00022723"/>
    </source>
</evidence>
<dbReference type="InterPro" id="IPR050910">
    <property type="entry name" value="JMJD6_ArgDemeth/LysHydrox"/>
</dbReference>
<reference evidence="8 9" key="1">
    <citation type="journal article" date="2019" name="Mol. Plant Pathol.">
        <title>Genome sequencing of oomycete isolates from Chile supports the New Zealand origin of Phytophthora kernoviae and makes available the first Nothophytophthora sp. genome.</title>
        <authorList>
            <person name="Studholme D.J."/>
            <person name="Panda P."/>
            <person name="Sanfuentes Von Stowasser E."/>
            <person name="Gonzalez M."/>
            <person name="Hill R."/>
            <person name="Sambles C."/>
            <person name="Grant M."/>
            <person name="Williams N.M."/>
            <person name="McDougal R.L."/>
        </authorList>
    </citation>
    <scope>NUCLEOTIDE SEQUENCE [LARGE SCALE GENOMIC DNA]</scope>
    <source>
        <strain evidence="8">Chile4</strain>
    </source>
</reference>
<keyword evidence="3" id="KW-0560">Oxidoreductase</keyword>
<dbReference type="Gene3D" id="2.60.120.650">
    <property type="entry name" value="Cupin"/>
    <property type="match status" value="1"/>
</dbReference>
<dbReference type="GO" id="GO:0016491">
    <property type="term" value="F:oxidoreductase activity"/>
    <property type="evidence" value="ECO:0007669"/>
    <property type="project" value="UniProtKB-KW"/>
</dbReference>
<dbReference type="STRING" id="325452.A0A421GJC2"/>
<dbReference type="PROSITE" id="PS51184">
    <property type="entry name" value="JMJC"/>
    <property type="match status" value="1"/>
</dbReference>
<dbReference type="GO" id="GO:0046872">
    <property type="term" value="F:metal ion binding"/>
    <property type="evidence" value="ECO:0007669"/>
    <property type="project" value="UniProtKB-KW"/>
</dbReference>
<name>A0A421GJC2_9STRA</name>
<accession>A0A421GJC2</accession>
<dbReference type="GO" id="GO:0000987">
    <property type="term" value="F:cis-regulatory region sequence-specific DNA binding"/>
    <property type="evidence" value="ECO:0007669"/>
    <property type="project" value="TreeGrafter"/>
</dbReference>
<organism evidence="8 9">
    <name type="scientific">Phytophthora kernoviae</name>
    <dbReference type="NCBI Taxonomy" id="325452"/>
    <lineage>
        <taxon>Eukaryota</taxon>
        <taxon>Sar</taxon>
        <taxon>Stramenopiles</taxon>
        <taxon>Oomycota</taxon>
        <taxon>Peronosporomycetes</taxon>
        <taxon>Peronosporales</taxon>
        <taxon>Peronosporaceae</taxon>
        <taxon>Phytophthora</taxon>
    </lineage>
</organism>
<dbReference type="PANTHER" id="PTHR12480:SF21">
    <property type="entry name" value="JMJC DOMAIN-CONTAINING PROTEIN 8"/>
    <property type="match status" value="1"/>
</dbReference>
<dbReference type="FunFam" id="2.60.120.650:FF:000045">
    <property type="entry name" value="F-box protein At1g78280"/>
    <property type="match status" value="1"/>
</dbReference>
<sequence length="839" mass="95439">MVHPREPSATELETRRQKNRECMRKARQRQRQELQDMEGIVAQLGQQYAELCRRSVSTAQELDMASHCQREQNDEQTRDYAEVVELARRLGAEKLLLQTMIQQKVAWKRQLQRILDFETSSLQCIQQFPSMLSASAQIDMLDADQAAEELGFHPLTEWDLTRIILGNKWNMGHVQNRLLTPPELDTLSRIRTYRMQAFGWEIVQRVEGGVMECVFTKKFSGLDVRGLMQRTWSNDMQLEKFQKVKAETRRLQVLQQMNPHAYVLVRDVDSPTEISTFRSVFVRFLVEAKAQHVSGSGCYISTHYKTTIIAFGMKATEPKHEDAARNDSEDAIASRLVKKIKVSPEETDLSGTSSRLEHPLGVKPVGNFFEDAVNGIVECRVSGLGRLAILKDSTLLALLGYCTAKDLAQLTASSRAGYVYGSHDELWRVLVLEEMESQFEPRSTWKNTYLTTKYGDNAKLSAPIRVKGVYSDLLFQSFYCAAAPIEDAWLAVENIERRNAKQLTLEDFKRDFEGPNVPVIIEDAIDEWPAMEKWTDGYLAEVCNGLTFYAGGFQFAMDKYFKYARTLVDDQPLFVFDKEFAAKVPQLAEDYTVPKYFQEDYFALLGEENRPNYRWLIIGPKKSGSGFHIDPNATNAWNGVIRGSKKWIMFPPGQVPPGIHPSEDGSEVSAPVSLMEWFVTFYKEVQKLPAHLKPLEGICREGETMFVPHGWWHTVLNIEESVAMTQNFVSSGNVKSVLQFLTEKPDQVSGCPTEQRPKLGGMFRDVMSKQAPDLFAKVNKELQEEYERAHRKTKWELLISEDDNEKDVSPYSTSDAAATTNVAVSSNSASTFGFGFSFD</sequence>
<dbReference type="SMART" id="SM00558">
    <property type="entry name" value="JmjC"/>
    <property type="match status" value="1"/>
</dbReference>
<comment type="caution">
    <text evidence="8">The sequence shown here is derived from an EMBL/GenBank/DDBJ whole genome shotgun (WGS) entry which is preliminary data.</text>
</comment>
<dbReference type="InterPro" id="IPR003347">
    <property type="entry name" value="JmjC_dom"/>
</dbReference>